<gene>
    <name evidence="6" type="ORF">DFR52_103454</name>
</gene>
<dbReference type="CDD" id="cd06337">
    <property type="entry name" value="PBP1_ABC_ligand_binding-like"/>
    <property type="match status" value="1"/>
</dbReference>
<dbReference type="Pfam" id="PF13458">
    <property type="entry name" value="Peripla_BP_6"/>
    <property type="match status" value="1"/>
</dbReference>
<dbReference type="SUPFAM" id="SSF53822">
    <property type="entry name" value="Periplasmic binding protein-like I"/>
    <property type="match status" value="1"/>
</dbReference>
<dbReference type="GO" id="GO:0006865">
    <property type="term" value="P:amino acid transport"/>
    <property type="evidence" value="ECO:0007669"/>
    <property type="project" value="UniProtKB-KW"/>
</dbReference>
<evidence type="ECO:0000256" key="1">
    <source>
        <dbReference type="ARBA" id="ARBA00010062"/>
    </source>
</evidence>
<evidence type="ECO:0000313" key="6">
    <source>
        <dbReference type="EMBL" id="PWW00251.1"/>
    </source>
</evidence>
<comment type="caution">
    <text evidence="6">The sequence shown here is derived from an EMBL/GenBank/DDBJ whole genome shotgun (WGS) entry which is preliminary data.</text>
</comment>
<evidence type="ECO:0000256" key="3">
    <source>
        <dbReference type="ARBA" id="ARBA00022970"/>
    </source>
</evidence>
<evidence type="ECO:0000313" key="7">
    <source>
        <dbReference type="Proteomes" id="UP000246352"/>
    </source>
</evidence>
<dbReference type="AlphaFoldDB" id="A0A317PP29"/>
<dbReference type="RefSeq" id="WP_110032488.1">
    <property type="nucleotide sequence ID" value="NZ_QGTR01000003.1"/>
</dbReference>
<dbReference type="OrthoDB" id="6753945at2"/>
<evidence type="ECO:0000256" key="4">
    <source>
        <dbReference type="SAM" id="SignalP"/>
    </source>
</evidence>
<proteinExistence type="inferred from homology"/>
<comment type="similarity">
    <text evidence="1">Belongs to the leucine-binding protein family.</text>
</comment>
<dbReference type="PANTHER" id="PTHR30483:SF6">
    <property type="entry name" value="PERIPLASMIC BINDING PROTEIN OF ABC TRANSPORTER FOR NATURAL AMINO ACIDS"/>
    <property type="match status" value="1"/>
</dbReference>
<keyword evidence="7" id="KW-1185">Reference proteome</keyword>
<reference evidence="6 7" key="1">
    <citation type="submission" date="2018-05" db="EMBL/GenBank/DDBJ databases">
        <title>Genomic Encyclopedia of Type Strains, Phase IV (KMG-IV): sequencing the most valuable type-strain genomes for metagenomic binning, comparative biology and taxonomic classification.</title>
        <authorList>
            <person name="Goeker M."/>
        </authorList>
    </citation>
    <scope>NUCLEOTIDE SEQUENCE [LARGE SCALE GENOMIC DNA]</scope>
    <source>
        <strain evidence="6 7">DSM 16791</strain>
    </source>
</reference>
<accession>A0A317PP29</accession>
<sequence length="424" mass="44704">MITRRTLLKSTAATGMVAAIGGLSAPAIAQGAKIKLGYVSPQSGPLAAFAEADNFILSNFASLDIAKNFEVIVKDSQSNPNRAAEVAKGLIVDDKIDLMLVASTPETTNPVATTCEAEGVPVISTVAPWQPYFIGQQGNPGDPGSWKPFDYSFHFFWGLEDVISVFTAMWAQLETNKSVGGLFPNDGDGNAWGDPNVGFPPVLSSKGYTLTDPGRYQNLTDDFSAQINAFKQGNVEIVTGVPIPPDFTTFWTQAKQQGFNPKAASIGKAILFPQAVEALGSTGNNLSSEVWWSPSHPFKSSINGMSAGDVAAAYTAATGKQWTQPIGFVHALFELAVDAMGRTSDTSDPDQIAEAIAAAQLQSIVGRIAFDGAGLPPFAQTNVSKTPLVGGQWRLKEGGGYDLVIVENTDQPSIPTGGTMQPLG</sequence>
<feature type="domain" description="Leucine-binding protein" evidence="5">
    <location>
        <begin position="33"/>
        <end position="372"/>
    </location>
</feature>
<feature type="signal peptide" evidence="4">
    <location>
        <begin position="1"/>
        <end position="29"/>
    </location>
</feature>
<dbReference type="PROSITE" id="PS51318">
    <property type="entry name" value="TAT"/>
    <property type="match status" value="1"/>
</dbReference>
<dbReference type="InterPro" id="IPR006311">
    <property type="entry name" value="TAT_signal"/>
</dbReference>
<keyword evidence="3" id="KW-0813">Transport</keyword>
<evidence type="ECO:0000256" key="2">
    <source>
        <dbReference type="ARBA" id="ARBA00022729"/>
    </source>
</evidence>
<keyword evidence="2 4" id="KW-0732">Signal</keyword>
<keyword evidence="3" id="KW-0029">Amino-acid transport</keyword>
<name>A0A317PP29_9HYPH</name>
<dbReference type="EMBL" id="QGTR01000003">
    <property type="protein sequence ID" value="PWW00251.1"/>
    <property type="molecule type" value="Genomic_DNA"/>
</dbReference>
<feature type="chain" id="PRO_5016378045" evidence="4">
    <location>
        <begin position="30"/>
        <end position="424"/>
    </location>
</feature>
<dbReference type="Proteomes" id="UP000246352">
    <property type="component" value="Unassembled WGS sequence"/>
</dbReference>
<dbReference type="Gene3D" id="3.40.50.2300">
    <property type="match status" value="2"/>
</dbReference>
<dbReference type="InterPro" id="IPR028082">
    <property type="entry name" value="Peripla_BP_I"/>
</dbReference>
<evidence type="ECO:0000259" key="5">
    <source>
        <dbReference type="Pfam" id="PF13458"/>
    </source>
</evidence>
<dbReference type="InterPro" id="IPR028081">
    <property type="entry name" value="Leu-bd"/>
</dbReference>
<dbReference type="PANTHER" id="PTHR30483">
    <property type="entry name" value="LEUCINE-SPECIFIC-BINDING PROTEIN"/>
    <property type="match status" value="1"/>
</dbReference>
<dbReference type="InterPro" id="IPR051010">
    <property type="entry name" value="BCAA_transport"/>
</dbReference>
<protein>
    <submittedName>
        <fullName evidence="6">Amino acid/amide ABC transporter substrate-binding protein (HAAT family)</fullName>
    </submittedName>
</protein>
<organism evidence="6 7">
    <name type="scientific">Hoeflea marina</name>
    <dbReference type="NCBI Taxonomy" id="274592"/>
    <lineage>
        <taxon>Bacteria</taxon>
        <taxon>Pseudomonadati</taxon>
        <taxon>Pseudomonadota</taxon>
        <taxon>Alphaproteobacteria</taxon>
        <taxon>Hyphomicrobiales</taxon>
        <taxon>Rhizobiaceae</taxon>
        <taxon>Hoeflea</taxon>
    </lineage>
</organism>